<keyword evidence="2" id="KW-1185">Reference proteome</keyword>
<organism evidence="1 2">
    <name type="scientific">Cyphomyrmex costatus</name>
    <dbReference type="NCBI Taxonomy" id="456900"/>
    <lineage>
        <taxon>Eukaryota</taxon>
        <taxon>Metazoa</taxon>
        <taxon>Ecdysozoa</taxon>
        <taxon>Arthropoda</taxon>
        <taxon>Hexapoda</taxon>
        <taxon>Insecta</taxon>
        <taxon>Pterygota</taxon>
        <taxon>Neoptera</taxon>
        <taxon>Endopterygota</taxon>
        <taxon>Hymenoptera</taxon>
        <taxon>Apocrita</taxon>
        <taxon>Aculeata</taxon>
        <taxon>Formicoidea</taxon>
        <taxon>Formicidae</taxon>
        <taxon>Myrmicinae</taxon>
        <taxon>Cyphomyrmex</taxon>
    </lineage>
</organism>
<sequence>MKDAISLMKEEKWRYANVAVCKATLARYRLISWRASRLLHLGQCWKRFNGNPGINNFARYSVGTFASSSVIPIFNATTFICASYRQPYRATIESDVETTPREESKLPRLTKQPSREGVRATILSPCVLYRARTGEMILREGVFHEEIAISHGIAISLLLDLLTRHGIENLA</sequence>
<gene>
    <name evidence="1" type="ORF">ALC62_05392</name>
</gene>
<evidence type="ECO:0000313" key="2">
    <source>
        <dbReference type="Proteomes" id="UP000078542"/>
    </source>
</evidence>
<reference evidence="1 2" key="1">
    <citation type="submission" date="2016-03" db="EMBL/GenBank/DDBJ databases">
        <title>Cyphomyrmex costatus WGS genome.</title>
        <authorList>
            <person name="Nygaard S."/>
            <person name="Hu H."/>
            <person name="Boomsma J."/>
            <person name="Zhang G."/>
        </authorList>
    </citation>
    <scope>NUCLEOTIDE SEQUENCE [LARGE SCALE GENOMIC DNA]</scope>
    <source>
        <strain evidence="1">MS0001</strain>
        <tissue evidence="1">Whole body</tissue>
    </source>
</reference>
<accession>A0A195CSN0</accession>
<evidence type="ECO:0000313" key="1">
    <source>
        <dbReference type="EMBL" id="KYN03696.1"/>
    </source>
</evidence>
<name>A0A195CSN0_9HYME</name>
<dbReference type="EMBL" id="KQ977305">
    <property type="protein sequence ID" value="KYN03696.1"/>
    <property type="molecule type" value="Genomic_DNA"/>
</dbReference>
<dbReference type="Proteomes" id="UP000078542">
    <property type="component" value="Unassembled WGS sequence"/>
</dbReference>
<proteinExistence type="predicted"/>
<protein>
    <submittedName>
        <fullName evidence="1">Uncharacterized protein</fullName>
    </submittedName>
</protein>
<dbReference type="AlphaFoldDB" id="A0A195CSN0"/>